<accession>A0A8H7ZUB8</accession>
<dbReference type="OrthoDB" id="541719at2759"/>
<sequence length="134" mass="15213">VELPKPDEDELADRCRRARAVFARADRRAKQREAKEDRVVILEAWRDFENAYGSTETKAAIASKMPKVVKRRRKVQAEGGAATKDTAGVVWEEYFDYLFPDEQGAKPGLKLLAMAHAWAKKKVRVHLLCLCENG</sequence>
<reference evidence="1 2" key="1">
    <citation type="journal article" name="Sci. Rep.">
        <title>Genome-scale phylogenetic analyses confirm Olpidium as the closest living zoosporic fungus to the non-flagellated, terrestrial fungi.</title>
        <authorList>
            <person name="Chang Y."/>
            <person name="Rochon D."/>
            <person name="Sekimoto S."/>
            <person name="Wang Y."/>
            <person name="Chovatia M."/>
            <person name="Sandor L."/>
            <person name="Salamov A."/>
            <person name="Grigoriev I.V."/>
            <person name="Stajich J.E."/>
            <person name="Spatafora J.W."/>
        </authorList>
    </citation>
    <scope>NUCLEOTIDE SEQUENCE [LARGE SCALE GENOMIC DNA]</scope>
    <source>
        <strain evidence="1">S191</strain>
    </source>
</reference>
<comment type="caution">
    <text evidence="1">The sequence shown here is derived from an EMBL/GenBank/DDBJ whole genome shotgun (WGS) entry which is preliminary data.</text>
</comment>
<dbReference type="EMBL" id="JAEFCI010006800">
    <property type="protein sequence ID" value="KAG5459465.1"/>
    <property type="molecule type" value="Genomic_DNA"/>
</dbReference>
<feature type="non-terminal residue" evidence="1">
    <location>
        <position position="1"/>
    </location>
</feature>
<protein>
    <recommendedName>
        <fullName evidence="3">Crooked neck-like protein 1</fullName>
    </recommendedName>
</protein>
<name>A0A8H7ZUB8_9FUNG</name>
<organism evidence="1 2">
    <name type="scientific">Olpidium bornovanus</name>
    <dbReference type="NCBI Taxonomy" id="278681"/>
    <lineage>
        <taxon>Eukaryota</taxon>
        <taxon>Fungi</taxon>
        <taxon>Fungi incertae sedis</taxon>
        <taxon>Olpidiomycota</taxon>
        <taxon>Olpidiomycotina</taxon>
        <taxon>Olpidiomycetes</taxon>
        <taxon>Olpidiales</taxon>
        <taxon>Olpidiaceae</taxon>
        <taxon>Olpidium</taxon>
    </lineage>
</organism>
<evidence type="ECO:0008006" key="3">
    <source>
        <dbReference type="Google" id="ProtNLM"/>
    </source>
</evidence>
<keyword evidence="2" id="KW-1185">Reference proteome</keyword>
<evidence type="ECO:0000313" key="2">
    <source>
        <dbReference type="Proteomes" id="UP000673691"/>
    </source>
</evidence>
<dbReference type="AlphaFoldDB" id="A0A8H7ZUB8"/>
<evidence type="ECO:0000313" key="1">
    <source>
        <dbReference type="EMBL" id="KAG5459465.1"/>
    </source>
</evidence>
<gene>
    <name evidence="1" type="ORF">BJ554DRAFT_129</name>
</gene>
<proteinExistence type="predicted"/>
<dbReference type="Proteomes" id="UP000673691">
    <property type="component" value="Unassembled WGS sequence"/>
</dbReference>